<keyword evidence="2" id="KW-1133">Transmembrane helix</keyword>
<keyword evidence="2" id="KW-0812">Transmembrane</keyword>
<keyword evidence="4" id="KW-1185">Reference proteome</keyword>
<organism evidence="3 4">
    <name type="scientific">Thanatephorus cucumeris (strain AG1-IB / isolate 7/3/14)</name>
    <name type="common">Lettuce bottom rot fungus</name>
    <name type="synonym">Rhizoctonia solani</name>
    <dbReference type="NCBI Taxonomy" id="1108050"/>
    <lineage>
        <taxon>Eukaryota</taxon>
        <taxon>Fungi</taxon>
        <taxon>Dikarya</taxon>
        <taxon>Basidiomycota</taxon>
        <taxon>Agaricomycotina</taxon>
        <taxon>Agaricomycetes</taxon>
        <taxon>Cantharellales</taxon>
        <taxon>Ceratobasidiaceae</taxon>
        <taxon>Rhizoctonia</taxon>
        <taxon>Rhizoctonia solani AG-1</taxon>
    </lineage>
</organism>
<feature type="region of interest" description="Disordered" evidence="1">
    <location>
        <begin position="315"/>
        <end position="343"/>
    </location>
</feature>
<evidence type="ECO:0000313" key="3">
    <source>
        <dbReference type="EMBL" id="CEL58324.1"/>
    </source>
</evidence>
<feature type="transmembrane region" description="Helical" evidence="2">
    <location>
        <begin position="149"/>
        <end position="176"/>
    </location>
</feature>
<feature type="transmembrane region" description="Helical" evidence="2">
    <location>
        <begin position="188"/>
        <end position="212"/>
    </location>
</feature>
<name>A0A0B7FN17_THACB</name>
<evidence type="ECO:0000313" key="4">
    <source>
        <dbReference type="Proteomes" id="UP000059188"/>
    </source>
</evidence>
<evidence type="ECO:0000256" key="1">
    <source>
        <dbReference type="SAM" id="MobiDB-lite"/>
    </source>
</evidence>
<keyword evidence="2" id="KW-0472">Membrane</keyword>
<evidence type="ECO:0008006" key="5">
    <source>
        <dbReference type="Google" id="ProtNLM"/>
    </source>
</evidence>
<dbReference type="EMBL" id="LN679102">
    <property type="protein sequence ID" value="CEL58324.1"/>
    <property type="molecule type" value="Genomic_DNA"/>
</dbReference>
<feature type="transmembrane region" description="Helical" evidence="2">
    <location>
        <begin position="80"/>
        <end position="101"/>
    </location>
</feature>
<protein>
    <recommendedName>
        <fullName evidence="5">Integral membrane protein</fullName>
    </recommendedName>
</protein>
<accession>A0A0B7FN17</accession>
<gene>
    <name evidence="3" type="ORF">RSOLAG1IB_03070</name>
</gene>
<dbReference type="AlphaFoldDB" id="A0A0B7FN17"/>
<feature type="transmembrane region" description="Helical" evidence="2">
    <location>
        <begin position="12"/>
        <end position="33"/>
    </location>
</feature>
<evidence type="ECO:0000256" key="2">
    <source>
        <dbReference type="SAM" id="Phobius"/>
    </source>
</evidence>
<feature type="transmembrane region" description="Helical" evidence="2">
    <location>
        <begin position="113"/>
        <end position="137"/>
    </location>
</feature>
<dbReference type="OrthoDB" id="3206554at2759"/>
<sequence length="343" mass="37674">MGTPWLRSKDEIIKCIAHCVLQGILVPFLINFLTSSSVKKDSIWFKIYVVYINTLALIQTAIAMYNVLDYLDSGSPKSPPIILILGPALSVTLSASVQLFFIFRCWRIYKQRILFVSPLLGLWLAAWTPGLMTGYYLAEALRRNTVHLASVAVAIWTSCSLTLELCVTVTTVVFLFRSRTGLLEHNGVFKTVWQVTWVSAALPPIMMIVMSINGYVINDLTHPITTIAADSMGKVYAISLMITITGRGFIRAQLDGSSIKGRLATDLITAGSISAAATDTESNTYELSSRYPTTSTLNGAGSDCEITYPFDSIARRPESTTGGSESACVHRFPLPKRDDRPVV</sequence>
<feature type="transmembrane region" description="Helical" evidence="2">
    <location>
        <begin position="45"/>
        <end position="68"/>
    </location>
</feature>
<dbReference type="Proteomes" id="UP000059188">
    <property type="component" value="Unassembled WGS sequence"/>
</dbReference>
<proteinExistence type="predicted"/>
<reference evidence="3 4" key="1">
    <citation type="submission" date="2014-11" db="EMBL/GenBank/DDBJ databases">
        <authorList>
            <person name="Wibberg Daniel"/>
        </authorList>
    </citation>
    <scope>NUCLEOTIDE SEQUENCE [LARGE SCALE GENOMIC DNA]</scope>
    <source>
        <strain evidence="3">Rhizoctonia solani AG1-IB 7/3/14</strain>
    </source>
</reference>
<feature type="transmembrane region" description="Helical" evidence="2">
    <location>
        <begin position="232"/>
        <end position="250"/>
    </location>
</feature>
<dbReference type="PANTHER" id="PTHR40465">
    <property type="entry name" value="CHROMOSOME 1, WHOLE GENOME SHOTGUN SEQUENCE"/>
    <property type="match status" value="1"/>
</dbReference>
<dbReference type="PANTHER" id="PTHR40465:SF1">
    <property type="entry name" value="DUF6534 DOMAIN-CONTAINING PROTEIN"/>
    <property type="match status" value="1"/>
</dbReference>